<proteinExistence type="predicted"/>
<feature type="compositionally biased region" description="Pro residues" evidence="1">
    <location>
        <begin position="266"/>
        <end position="277"/>
    </location>
</feature>
<comment type="caution">
    <text evidence="2">The sequence shown here is derived from an EMBL/GenBank/DDBJ whole genome shotgun (WGS) entry which is preliminary data.</text>
</comment>
<reference evidence="2" key="1">
    <citation type="submission" date="2023-06" db="EMBL/GenBank/DDBJ databases">
        <authorList>
            <person name="Jiang Y."/>
            <person name="Liu Q."/>
        </authorList>
    </citation>
    <scope>NUCLEOTIDE SEQUENCE</scope>
    <source>
        <strain evidence="2">CGMCC 1.12089</strain>
    </source>
</reference>
<keyword evidence="3" id="KW-1185">Reference proteome</keyword>
<gene>
    <name evidence="2" type="ORF">QTH91_13765</name>
</gene>
<dbReference type="EMBL" id="JASZYV010000003">
    <property type="protein sequence ID" value="MDM0045555.1"/>
    <property type="molecule type" value="Genomic_DNA"/>
</dbReference>
<evidence type="ECO:0000313" key="3">
    <source>
        <dbReference type="Proteomes" id="UP001174908"/>
    </source>
</evidence>
<organism evidence="2 3">
    <name type="scientific">Variovorax dokdonensis</name>
    <dbReference type="NCBI Taxonomy" id="344883"/>
    <lineage>
        <taxon>Bacteria</taxon>
        <taxon>Pseudomonadati</taxon>
        <taxon>Pseudomonadota</taxon>
        <taxon>Betaproteobacteria</taxon>
        <taxon>Burkholderiales</taxon>
        <taxon>Comamonadaceae</taxon>
        <taxon>Variovorax</taxon>
    </lineage>
</organism>
<feature type="region of interest" description="Disordered" evidence="1">
    <location>
        <begin position="218"/>
        <end position="277"/>
    </location>
</feature>
<evidence type="ECO:0000313" key="2">
    <source>
        <dbReference type="EMBL" id="MDM0045555.1"/>
    </source>
</evidence>
<evidence type="ECO:0008006" key="4">
    <source>
        <dbReference type="Google" id="ProtNLM"/>
    </source>
</evidence>
<evidence type="ECO:0000256" key="1">
    <source>
        <dbReference type="SAM" id="MobiDB-lite"/>
    </source>
</evidence>
<dbReference type="RefSeq" id="WP_286660683.1">
    <property type="nucleotide sequence ID" value="NZ_JASZYV010000003.1"/>
</dbReference>
<sequence>MELLVVALLGALMISVLSASLTARLMRREVQVVHPPGATQIDAQSLQLLASIDQGARAQEAAIARIQSSLAIHGRTLERLLGSLESPRSPSTDFDAATMLAAIDHTANLQKAGFERVSAALLAQRMAFERLEVSLTEQVEAAARQSNQSMAILLAAVRGEMSELDRKHLAQWQALRQSLQASHVGETVAAPGAHSDPVSTTNSSTALRDLSDEELDALDPELPAPSIGSSPMAADTLEPQTELTDEELDALPPELPAPDKPRKRVLPPPKKPPLNRL</sequence>
<protein>
    <recommendedName>
        <fullName evidence="4">Secreted protein</fullName>
    </recommendedName>
</protein>
<dbReference type="Proteomes" id="UP001174908">
    <property type="component" value="Unassembled WGS sequence"/>
</dbReference>
<name>A0ABT7NC80_9BURK</name>
<accession>A0ABT7NC80</accession>